<protein>
    <submittedName>
        <fullName evidence="2">Uncharacterized protein</fullName>
    </submittedName>
</protein>
<comment type="caution">
    <text evidence="2">The sequence shown here is derived from an EMBL/GenBank/DDBJ whole genome shotgun (WGS) entry which is preliminary data.</text>
</comment>
<evidence type="ECO:0000313" key="2">
    <source>
        <dbReference type="EMBL" id="KAJ7646505.1"/>
    </source>
</evidence>
<proteinExistence type="predicted"/>
<sequence>MASQLLFFSLALIGAVTPASSFYVPLQRRAENQTIRWLDCHTRIPPALQGLNITADMPLPSSLQCGEIDVPMDYSKPFDPVANITVGFAMNRPANPQVTQVSRTIEMILSFLTPHWRRPRDSRSSLSLENALNLSSTFTELMDDFDILGK</sequence>
<evidence type="ECO:0000313" key="3">
    <source>
        <dbReference type="Proteomes" id="UP001221142"/>
    </source>
</evidence>
<keyword evidence="3" id="KW-1185">Reference proteome</keyword>
<dbReference type="Proteomes" id="UP001221142">
    <property type="component" value="Unassembled WGS sequence"/>
</dbReference>
<organism evidence="2 3">
    <name type="scientific">Roridomyces roridus</name>
    <dbReference type="NCBI Taxonomy" id="1738132"/>
    <lineage>
        <taxon>Eukaryota</taxon>
        <taxon>Fungi</taxon>
        <taxon>Dikarya</taxon>
        <taxon>Basidiomycota</taxon>
        <taxon>Agaricomycotina</taxon>
        <taxon>Agaricomycetes</taxon>
        <taxon>Agaricomycetidae</taxon>
        <taxon>Agaricales</taxon>
        <taxon>Marasmiineae</taxon>
        <taxon>Mycenaceae</taxon>
        <taxon>Roridomyces</taxon>
    </lineage>
</organism>
<keyword evidence="1" id="KW-0732">Signal</keyword>
<name>A0AAD7FZN4_9AGAR</name>
<evidence type="ECO:0000256" key="1">
    <source>
        <dbReference type="SAM" id="SignalP"/>
    </source>
</evidence>
<feature type="chain" id="PRO_5042091908" evidence="1">
    <location>
        <begin position="22"/>
        <end position="150"/>
    </location>
</feature>
<dbReference type="EMBL" id="JARKIF010000002">
    <property type="protein sequence ID" value="KAJ7646505.1"/>
    <property type="molecule type" value="Genomic_DNA"/>
</dbReference>
<dbReference type="AlphaFoldDB" id="A0AAD7FZN4"/>
<accession>A0AAD7FZN4</accession>
<reference evidence="2" key="1">
    <citation type="submission" date="2023-03" db="EMBL/GenBank/DDBJ databases">
        <title>Massive genome expansion in bonnet fungi (Mycena s.s.) driven by repeated elements and novel gene families across ecological guilds.</title>
        <authorList>
            <consortium name="Lawrence Berkeley National Laboratory"/>
            <person name="Harder C.B."/>
            <person name="Miyauchi S."/>
            <person name="Viragh M."/>
            <person name="Kuo A."/>
            <person name="Thoen E."/>
            <person name="Andreopoulos B."/>
            <person name="Lu D."/>
            <person name="Skrede I."/>
            <person name="Drula E."/>
            <person name="Henrissat B."/>
            <person name="Morin E."/>
            <person name="Kohler A."/>
            <person name="Barry K."/>
            <person name="LaButti K."/>
            <person name="Morin E."/>
            <person name="Salamov A."/>
            <person name="Lipzen A."/>
            <person name="Mereny Z."/>
            <person name="Hegedus B."/>
            <person name="Baldrian P."/>
            <person name="Stursova M."/>
            <person name="Weitz H."/>
            <person name="Taylor A."/>
            <person name="Grigoriev I.V."/>
            <person name="Nagy L.G."/>
            <person name="Martin F."/>
            <person name="Kauserud H."/>
        </authorList>
    </citation>
    <scope>NUCLEOTIDE SEQUENCE</scope>
    <source>
        <strain evidence="2">9284</strain>
    </source>
</reference>
<gene>
    <name evidence="2" type="ORF">FB45DRAFT_860012</name>
</gene>
<feature type="signal peptide" evidence="1">
    <location>
        <begin position="1"/>
        <end position="21"/>
    </location>
</feature>